<accession>A0A0D9YKK7</accession>
<name>A0A0D9YKK7_9ORYZ</name>
<organism evidence="2">
    <name type="scientific">Oryza glumipatula</name>
    <dbReference type="NCBI Taxonomy" id="40148"/>
    <lineage>
        <taxon>Eukaryota</taxon>
        <taxon>Viridiplantae</taxon>
        <taxon>Streptophyta</taxon>
        <taxon>Embryophyta</taxon>
        <taxon>Tracheophyta</taxon>
        <taxon>Spermatophyta</taxon>
        <taxon>Magnoliopsida</taxon>
        <taxon>Liliopsida</taxon>
        <taxon>Poales</taxon>
        <taxon>Poaceae</taxon>
        <taxon>BOP clade</taxon>
        <taxon>Oryzoideae</taxon>
        <taxon>Oryzeae</taxon>
        <taxon>Oryzinae</taxon>
        <taxon>Oryza</taxon>
    </lineage>
</organism>
<feature type="region of interest" description="Disordered" evidence="1">
    <location>
        <begin position="98"/>
        <end position="141"/>
    </location>
</feature>
<feature type="compositionally biased region" description="Basic residues" evidence="1">
    <location>
        <begin position="1"/>
        <end position="15"/>
    </location>
</feature>
<protein>
    <submittedName>
        <fullName evidence="2">Uncharacterized protein</fullName>
    </submittedName>
</protein>
<feature type="compositionally biased region" description="Basic and acidic residues" evidence="1">
    <location>
        <begin position="16"/>
        <end position="30"/>
    </location>
</feature>
<keyword evidence="3" id="KW-1185">Reference proteome</keyword>
<dbReference type="HOGENOM" id="CLU_954347_0_0_1"/>
<evidence type="ECO:0000256" key="1">
    <source>
        <dbReference type="SAM" id="MobiDB-lite"/>
    </source>
</evidence>
<dbReference type="Proteomes" id="UP000026961">
    <property type="component" value="Chromosome 1"/>
</dbReference>
<dbReference type="EnsemblPlants" id="OGLUM01G49630.1">
    <property type="protein sequence ID" value="OGLUM01G49630.1"/>
    <property type="gene ID" value="OGLUM01G49630"/>
</dbReference>
<dbReference type="AlphaFoldDB" id="A0A0D9YKK7"/>
<dbReference type="eggNOG" id="ENOG502SR3H">
    <property type="taxonomic scope" value="Eukaryota"/>
</dbReference>
<evidence type="ECO:0000313" key="2">
    <source>
        <dbReference type="EnsemblPlants" id="OGLUM01G49630.1"/>
    </source>
</evidence>
<evidence type="ECO:0000313" key="3">
    <source>
        <dbReference type="Proteomes" id="UP000026961"/>
    </source>
</evidence>
<feature type="compositionally biased region" description="Basic and acidic residues" evidence="1">
    <location>
        <begin position="102"/>
        <end position="111"/>
    </location>
</feature>
<reference evidence="2" key="1">
    <citation type="submission" date="2013-08" db="EMBL/GenBank/DDBJ databases">
        <title>Oryza genome evolution.</title>
        <authorList>
            <person name="Wing R.A."/>
            <person name="Panaud O."/>
            <person name="Oliveira A.C."/>
        </authorList>
    </citation>
    <scope>NUCLEOTIDE SEQUENCE</scope>
</reference>
<proteinExistence type="predicted"/>
<reference evidence="2" key="2">
    <citation type="submission" date="2015-04" db="UniProtKB">
        <authorList>
            <consortium name="EnsemblPlants"/>
        </authorList>
    </citation>
    <scope>IDENTIFICATION</scope>
</reference>
<feature type="region of interest" description="Disordered" evidence="1">
    <location>
        <begin position="1"/>
        <end position="30"/>
    </location>
</feature>
<reference evidence="2" key="3">
    <citation type="submission" date="2018-05" db="EMBL/GenBank/DDBJ databases">
        <title>OgluRS3 (Oryza glumaepatula Reference Sequence Version 3).</title>
        <authorList>
            <person name="Zhang J."/>
            <person name="Kudrna D."/>
            <person name="Lee S."/>
            <person name="Talag J."/>
            <person name="Welchert J."/>
            <person name="Wing R.A."/>
        </authorList>
    </citation>
    <scope>NUCLEOTIDE SEQUENCE [LARGE SCALE GENOMIC DNA]</scope>
</reference>
<sequence>MNTRATRRRRRRRILDKRPKELEQQADRNRGTSETTYMAFFWVSNSAGALLLGSAGRRRGPGASWAAGEGGEKVEVALRHGEVVADPGGGRLPRHGGCGGGGDHHLRRGGEAPELAEVSPGRERPEGLGGGGGVGSGRGRSGVVVGGTEALAEDEGGGAGEEEVVGVGGGVGAEGGRGGGGEGGRGGAGAGGGDDGGLGLAEEPLDGLAVGLVAELAGELEDASGADDGHADAAAAAVDLAVAVLGGRLADGEGGAIGVGGRDELLVRSAATAVWPGRHEERRGGIGEGEVG</sequence>
<dbReference type="Gramene" id="OGLUM01G49630.1">
    <property type="protein sequence ID" value="OGLUM01G49630.1"/>
    <property type="gene ID" value="OGLUM01G49630"/>
</dbReference>
<feature type="region of interest" description="Disordered" evidence="1">
    <location>
        <begin position="171"/>
        <end position="197"/>
    </location>
</feature>
<feature type="compositionally biased region" description="Gly residues" evidence="1">
    <location>
        <begin position="127"/>
        <end position="140"/>
    </location>
</feature>